<dbReference type="InterPro" id="IPR011006">
    <property type="entry name" value="CheY-like_superfamily"/>
</dbReference>
<name>A0A928VQZ5_9CYAN</name>
<dbReference type="PROSITE" id="PS50109">
    <property type="entry name" value="HIS_KIN"/>
    <property type="match status" value="1"/>
</dbReference>
<proteinExistence type="predicted"/>
<evidence type="ECO:0000256" key="7">
    <source>
        <dbReference type="ARBA" id="ARBA00023012"/>
    </source>
</evidence>
<dbReference type="InterPro" id="IPR036890">
    <property type="entry name" value="HATPase_C_sf"/>
</dbReference>
<dbReference type="InterPro" id="IPR004358">
    <property type="entry name" value="Sig_transdc_His_kin-like_C"/>
</dbReference>
<dbReference type="InterPro" id="IPR005467">
    <property type="entry name" value="His_kinase_dom"/>
</dbReference>
<dbReference type="Proteomes" id="UP000625316">
    <property type="component" value="Unassembled WGS sequence"/>
</dbReference>
<dbReference type="SUPFAM" id="SSF52172">
    <property type="entry name" value="CheY-like"/>
    <property type="match status" value="1"/>
</dbReference>
<dbReference type="GO" id="GO:0007234">
    <property type="term" value="P:osmosensory signaling via phosphorelay pathway"/>
    <property type="evidence" value="ECO:0007669"/>
    <property type="project" value="TreeGrafter"/>
</dbReference>
<dbReference type="RefSeq" id="WP_264325351.1">
    <property type="nucleotide sequence ID" value="NZ_JADEXQ010000037.1"/>
</dbReference>
<dbReference type="GO" id="GO:0000156">
    <property type="term" value="F:phosphorelay response regulator activity"/>
    <property type="evidence" value="ECO:0007669"/>
    <property type="project" value="TreeGrafter"/>
</dbReference>
<dbReference type="CDD" id="cd17535">
    <property type="entry name" value="REC_NarL-like"/>
    <property type="match status" value="1"/>
</dbReference>
<dbReference type="PROSITE" id="PS50110">
    <property type="entry name" value="RESPONSE_REGULATORY"/>
    <property type="match status" value="1"/>
</dbReference>
<evidence type="ECO:0000256" key="2">
    <source>
        <dbReference type="ARBA" id="ARBA00012438"/>
    </source>
</evidence>
<dbReference type="Gene3D" id="3.40.50.2300">
    <property type="match status" value="1"/>
</dbReference>
<dbReference type="CDD" id="cd00075">
    <property type="entry name" value="HATPase"/>
    <property type="match status" value="1"/>
</dbReference>
<comment type="catalytic activity">
    <reaction evidence="1">
        <text>ATP + protein L-histidine = ADP + protein N-phospho-L-histidine.</text>
        <dbReference type="EC" id="2.7.13.3"/>
    </reaction>
</comment>
<gene>
    <name evidence="11" type="ORF">IQ266_12360</name>
</gene>
<evidence type="ECO:0000256" key="8">
    <source>
        <dbReference type="PROSITE-ProRule" id="PRU00169"/>
    </source>
</evidence>
<keyword evidence="4" id="KW-0547">Nucleotide-binding</keyword>
<evidence type="ECO:0000259" key="9">
    <source>
        <dbReference type="PROSITE" id="PS50109"/>
    </source>
</evidence>
<keyword evidence="12" id="KW-1185">Reference proteome</keyword>
<dbReference type="PRINTS" id="PR00344">
    <property type="entry name" value="BCTRLSENSOR"/>
</dbReference>
<evidence type="ECO:0000313" key="12">
    <source>
        <dbReference type="Proteomes" id="UP000625316"/>
    </source>
</evidence>
<dbReference type="EMBL" id="JADEXQ010000037">
    <property type="protein sequence ID" value="MBE9030524.1"/>
    <property type="molecule type" value="Genomic_DNA"/>
</dbReference>
<feature type="domain" description="Histidine kinase" evidence="9">
    <location>
        <begin position="172"/>
        <end position="388"/>
    </location>
</feature>
<evidence type="ECO:0000256" key="1">
    <source>
        <dbReference type="ARBA" id="ARBA00000085"/>
    </source>
</evidence>
<dbReference type="InterPro" id="IPR001789">
    <property type="entry name" value="Sig_transdc_resp-reg_receiver"/>
</dbReference>
<keyword evidence="7" id="KW-0902">Two-component regulatory system</keyword>
<dbReference type="PANTHER" id="PTHR42878">
    <property type="entry name" value="TWO-COMPONENT HISTIDINE KINASE"/>
    <property type="match status" value="1"/>
</dbReference>
<reference evidence="11" key="1">
    <citation type="submission" date="2020-10" db="EMBL/GenBank/DDBJ databases">
        <authorList>
            <person name="Castelo-Branco R."/>
            <person name="Eusebio N."/>
            <person name="Adriana R."/>
            <person name="Vieira A."/>
            <person name="Brugerolle De Fraissinette N."/>
            <person name="Rezende De Castro R."/>
            <person name="Schneider M.P."/>
            <person name="Vasconcelos V."/>
            <person name="Leao P.N."/>
        </authorList>
    </citation>
    <scope>NUCLEOTIDE SEQUENCE</scope>
    <source>
        <strain evidence="11">LEGE 11480</strain>
    </source>
</reference>
<dbReference type="Gene3D" id="3.30.565.10">
    <property type="entry name" value="Histidine kinase-like ATPase, C-terminal domain"/>
    <property type="match status" value="1"/>
</dbReference>
<dbReference type="GO" id="GO:0004673">
    <property type="term" value="F:protein histidine kinase activity"/>
    <property type="evidence" value="ECO:0007669"/>
    <property type="project" value="UniProtKB-EC"/>
</dbReference>
<keyword evidence="8" id="KW-0597">Phosphoprotein</keyword>
<dbReference type="PANTHER" id="PTHR42878:SF7">
    <property type="entry name" value="SENSOR HISTIDINE KINASE GLRK"/>
    <property type="match status" value="1"/>
</dbReference>
<evidence type="ECO:0000256" key="6">
    <source>
        <dbReference type="ARBA" id="ARBA00022840"/>
    </source>
</evidence>
<evidence type="ECO:0000256" key="5">
    <source>
        <dbReference type="ARBA" id="ARBA00022777"/>
    </source>
</evidence>
<sequence>MSVTMQPPTQILLVEDSPSDLDMLKRTFSQSIDHTWYLADVDSLDEAILACRSYAAISPDASTFDVVLLDLGLPDSTGLETLMQFRAAVPDTPIVVLTGLDDDEIALQSISAGAQDYLVKGQITLQRLHHTLRFAMERQQTLLKLQQNEARSRRDLAMVQELDKFQLDFVGVVSQEFRELLGVISNAVELLRTLLVGAIDTKIEGFINQIQRSSSYMVEFIHDVVICNYVQSLQLMPMFATCDVGSLARLLVQSARAGLKPNQSIMFQSSGDLTQIQTDRMLLEHILNYLIANAIQYSSAGGDIQLDVQLDLGQMVISVRDHGIGIPVADQPEIWTGFRRGSNVGELSGTGLGLTIVKRCVDLLNGEVVLTSQINQGTMVQVILPMLDVLSIADTSLSTN</sequence>
<organism evidence="11 12">
    <name type="scientific">Romeriopsis navalis LEGE 11480</name>
    <dbReference type="NCBI Taxonomy" id="2777977"/>
    <lineage>
        <taxon>Bacteria</taxon>
        <taxon>Bacillati</taxon>
        <taxon>Cyanobacteriota</taxon>
        <taxon>Cyanophyceae</taxon>
        <taxon>Leptolyngbyales</taxon>
        <taxon>Leptolyngbyaceae</taxon>
        <taxon>Romeriopsis</taxon>
        <taxon>Romeriopsis navalis</taxon>
    </lineage>
</organism>
<dbReference type="InterPro" id="IPR058245">
    <property type="entry name" value="NreC/VraR/RcsB-like_REC"/>
</dbReference>
<evidence type="ECO:0000259" key="10">
    <source>
        <dbReference type="PROSITE" id="PS50110"/>
    </source>
</evidence>
<dbReference type="SUPFAM" id="SSF55874">
    <property type="entry name" value="ATPase domain of HSP90 chaperone/DNA topoisomerase II/histidine kinase"/>
    <property type="match status" value="1"/>
</dbReference>
<dbReference type="GO" id="GO:0005524">
    <property type="term" value="F:ATP binding"/>
    <property type="evidence" value="ECO:0007669"/>
    <property type="project" value="UniProtKB-KW"/>
</dbReference>
<accession>A0A928VQZ5</accession>
<dbReference type="Pfam" id="PF00072">
    <property type="entry name" value="Response_reg"/>
    <property type="match status" value="1"/>
</dbReference>
<evidence type="ECO:0000313" key="11">
    <source>
        <dbReference type="EMBL" id="MBE9030524.1"/>
    </source>
</evidence>
<protein>
    <recommendedName>
        <fullName evidence="2">histidine kinase</fullName>
        <ecNumber evidence="2">2.7.13.3</ecNumber>
    </recommendedName>
</protein>
<dbReference type="SMART" id="SM00387">
    <property type="entry name" value="HATPase_c"/>
    <property type="match status" value="1"/>
</dbReference>
<dbReference type="SMART" id="SM00448">
    <property type="entry name" value="REC"/>
    <property type="match status" value="1"/>
</dbReference>
<dbReference type="Pfam" id="PF02518">
    <property type="entry name" value="HATPase_c"/>
    <property type="match status" value="1"/>
</dbReference>
<dbReference type="AlphaFoldDB" id="A0A928VQZ5"/>
<dbReference type="EC" id="2.7.13.3" evidence="2"/>
<keyword evidence="5" id="KW-0418">Kinase</keyword>
<feature type="modified residue" description="4-aspartylphosphate" evidence="8">
    <location>
        <position position="70"/>
    </location>
</feature>
<comment type="caution">
    <text evidence="11">The sequence shown here is derived from an EMBL/GenBank/DDBJ whole genome shotgun (WGS) entry which is preliminary data.</text>
</comment>
<keyword evidence="6" id="KW-0067">ATP-binding</keyword>
<evidence type="ECO:0000256" key="3">
    <source>
        <dbReference type="ARBA" id="ARBA00022679"/>
    </source>
</evidence>
<evidence type="ECO:0000256" key="4">
    <source>
        <dbReference type="ARBA" id="ARBA00022741"/>
    </source>
</evidence>
<dbReference type="Gene3D" id="1.10.287.130">
    <property type="match status" value="1"/>
</dbReference>
<dbReference type="GO" id="GO:0030295">
    <property type="term" value="F:protein kinase activator activity"/>
    <property type="evidence" value="ECO:0007669"/>
    <property type="project" value="TreeGrafter"/>
</dbReference>
<feature type="domain" description="Response regulatory" evidence="10">
    <location>
        <begin position="10"/>
        <end position="135"/>
    </location>
</feature>
<dbReference type="InterPro" id="IPR050351">
    <property type="entry name" value="BphY/WalK/GraS-like"/>
</dbReference>
<keyword evidence="3" id="KW-0808">Transferase</keyword>
<dbReference type="InterPro" id="IPR003594">
    <property type="entry name" value="HATPase_dom"/>
</dbReference>